<evidence type="ECO:0000256" key="1">
    <source>
        <dbReference type="SAM" id="SignalP"/>
    </source>
</evidence>
<gene>
    <name evidence="2" type="ORF">WJX84_003579</name>
</gene>
<accession>A0AAW1T9S1</accession>
<dbReference type="Proteomes" id="UP001485043">
    <property type="component" value="Unassembled WGS sequence"/>
</dbReference>
<feature type="signal peptide" evidence="1">
    <location>
        <begin position="1"/>
        <end position="37"/>
    </location>
</feature>
<keyword evidence="3" id="KW-1185">Reference proteome</keyword>
<evidence type="ECO:0000313" key="2">
    <source>
        <dbReference type="EMBL" id="KAK9865558.1"/>
    </source>
</evidence>
<dbReference type="AlphaFoldDB" id="A0AAW1T9S1"/>
<dbReference type="InterPro" id="IPR045499">
    <property type="entry name" value="DUF6492"/>
</dbReference>
<comment type="caution">
    <text evidence="2">The sequence shown here is derived from an EMBL/GenBank/DDBJ whole genome shotgun (WGS) entry which is preliminary data.</text>
</comment>
<name>A0AAW1T9S1_9CHLO</name>
<dbReference type="Pfam" id="PF20102">
    <property type="entry name" value="DUF6492"/>
    <property type="match status" value="1"/>
</dbReference>
<evidence type="ECO:0000313" key="3">
    <source>
        <dbReference type="Proteomes" id="UP001485043"/>
    </source>
</evidence>
<feature type="chain" id="PRO_5043844844" evidence="1">
    <location>
        <begin position="38"/>
        <end position="317"/>
    </location>
</feature>
<keyword evidence="1" id="KW-0732">Signal</keyword>
<proteinExistence type="predicted"/>
<dbReference type="EMBL" id="JALJOV010000237">
    <property type="protein sequence ID" value="KAK9865558.1"/>
    <property type="molecule type" value="Genomic_DNA"/>
</dbReference>
<organism evidence="2 3">
    <name type="scientific">Apatococcus fuscideae</name>
    <dbReference type="NCBI Taxonomy" id="2026836"/>
    <lineage>
        <taxon>Eukaryota</taxon>
        <taxon>Viridiplantae</taxon>
        <taxon>Chlorophyta</taxon>
        <taxon>core chlorophytes</taxon>
        <taxon>Trebouxiophyceae</taxon>
        <taxon>Chlorellales</taxon>
        <taxon>Chlorellaceae</taxon>
        <taxon>Apatococcus</taxon>
    </lineage>
</organism>
<sequence>MQTTQLIRCRESQARLFWRARVLLLSVLAFAANQAAANTEWTFKDANTSFSQLNGTWRYLPVAERWQHRRQQNPPVSHWTVDPNKGELVTFILPLKASEAEFGYLRNQLILFERYLDFQGVREILILMPADGIPKALSTLKEALKDLKRLQKLPMRLAPETLSVPDLLEGGTASSRFNSAKGWTEYRALVDLLPINFGDTDSLRWWGNSAMVLQLNVTFADWKSALGITPQVVSTDLFKELGYYIQKRFDVPSWRAYLLDVAKKWDDHQFELRGEWIHDPAFTEWSLLFIYGMHSDKFFKYHAAGRLLQGNESPVRL</sequence>
<protein>
    <submittedName>
        <fullName evidence="2">Uncharacterized protein</fullName>
    </submittedName>
</protein>
<reference evidence="2 3" key="1">
    <citation type="journal article" date="2024" name="Nat. Commun.">
        <title>Phylogenomics reveals the evolutionary origins of lichenization in chlorophyte algae.</title>
        <authorList>
            <person name="Puginier C."/>
            <person name="Libourel C."/>
            <person name="Otte J."/>
            <person name="Skaloud P."/>
            <person name="Haon M."/>
            <person name="Grisel S."/>
            <person name="Petersen M."/>
            <person name="Berrin J.G."/>
            <person name="Delaux P.M."/>
            <person name="Dal Grande F."/>
            <person name="Keller J."/>
        </authorList>
    </citation>
    <scope>NUCLEOTIDE SEQUENCE [LARGE SCALE GENOMIC DNA]</scope>
    <source>
        <strain evidence="2 3">SAG 2523</strain>
    </source>
</reference>